<evidence type="ECO:0000256" key="3">
    <source>
        <dbReference type="PROSITE-ProRule" id="PRU00289"/>
    </source>
</evidence>
<accession>A0A1H9W432</accession>
<evidence type="ECO:0000313" key="5">
    <source>
        <dbReference type="EMBL" id="SES28243.1"/>
    </source>
</evidence>
<proteinExistence type="predicted"/>
<dbReference type="STRING" id="1121357.SAMN05661109_02517"/>
<dbReference type="Proteomes" id="UP000198929">
    <property type="component" value="Unassembled WGS sequence"/>
</dbReference>
<dbReference type="Pfam" id="PF01580">
    <property type="entry name" value="FtsK_SpoIIIE"/>
    <property type="match status" value="1"/>
</dbReference>
<gene>
    <name evidence="5" type="ORF">SAMN05661109_02517</name>
</gene>
<organism evidence="5 6">
    <name type="scientific">Corynebacterium cystitidis DSM 20524</name>
    <dbReference type="NCBI Taxonomy" id="1121357"/>
    <lineage>
        <taxon>Bacteria</taxon>
        <taxon>Bacillati</taxon>
        <taxon>Actinomycetota</taxon>
        <taxon>Actinomycetes</taxon>
        <taxon>Mycobacteriales</taxon>
        <taxon>Corynebacteriaceae</taxon>
        <taxon>Corynebacterium</taxon>
    </lineage>
</organism>
<dbReference type="InterPro" id="IPR050206">
    <property type="entry name" value="FtsK/SpoIIIE/SftA"/>
</dbReference>
<evidence type="ECO:0000256" key="1">
    <source>
        <dbReference type="ARBA" id="ARBA00022741"/>
    </source>
</evidence>
<dbReference type="InterPro" id="IPR002543">
    <property type="entry name" value="FtsK_dom"/>
</dbReference>
<dbReference type="Gene3D" id="3.40.50.300">
    <property type="entry name" value="P-loop containing nucleotide triphosphate hydrolases"/>
    <property type="match status" value="1"/>
</dbReference>
<evidence type="ECO:0000259" key="4">
    <source>
        <dbReference type="PROSITE" id="PS50901"/>
    </source>
</evidence>
<dbReference type="SUPFAM" id="SSF52540">
    <property type="entry name" value="P-loop containing nucleoside triphosphate hydrolases"/>
    <property type="match status" value="1"/>
</dbReference>
<name>A0A1H9W432_9CORY</name>
<evidence type="ECO:0000256" key="2">
    <source>
        <dbReference type="ARBA" id="ARBA00022840"/>
    </source>
</evidence>
<evidence type="ECO:0000313" key="6">
    <source>
        <dbReference type="Proteomes" id="UP000198929"/>
    </source>
</evidence>
<keyword evidence="6" id="KW-1185">Reference proteome</keyword>
<keyword evidence="1 3" id="KW-0547">Nucleotide-binding</keyword>
<dbReference type="AlphaFoldDB" id="A0A1H9W432"/>
<sequence>MGLLFLMRSWRALLTGSAPIPLVVMSMVRVRECGISVGRALTGPLVKLDLISEAHAIVTGQTRSGKSVWSYSFLSQLATEPFVRVVGVDLTGILLGPFQQRGLSDPWIVTDGGDLDAVLVFMRQLVEEMNRRNRLLSDIGADKLAEFSAGFPLIVAVFEEFPGIVQRLRAADAAETDRKKPKKAPVFLSLLSSLVAESAKAGIRLVLIAQRADADIIGGAARENIPLRVTFRQSSGEAYRMLYPDIEPGEIETVKAQPPGVAMIETPRIPRTVFKGPYLDYGRYRAHVLSCDLEFLLNLDRMGEFHTVVSEEFPELYGNHED</sequence>
<reference evidence="6" key="1">
    <citation type="submission" date="2016-10" db="EMBL/GenBank/DDBJ databases">
        <authorList>
            <person name="Varghese N."/>
            <person name="Submissions S."/>
        </authorList>
    </citation>
    <scope>NUCLEOTIDE SEQUENCE [LARGE SCALE GENOMIC DNA]</scope>
    <source>
        <strain evidence="6">DSM 20524</strain>
    </source>
</reference>
<dbReference type="GO" id="GO:0005524">
    <property type="term" value="F:ATP binding"/>
    <property type="evidence" value="ECO:0007669"/>
    <property type="project" value="UniProtKB-UniRule"/>
</dbReference>
<dbReference type="PANTHER" id="PTHR22683">
    <property type="entry name" value="SPORULATION PROTEIN RELATED"/>
    <property type="match status" value="1"/>
</dbReference>
<dbReference type="InterPro" id="IPR027417">
    <property type="entry name" value="P-loop_NTPase"/>
</dbReference>
<feature type="domain" description="FtsK" evidence="4">
    <location>
        <begin position="42"/>
        <end position="240"/>
    </location>
</feature>
<dbReference type="RefSeq" id="WP_092260668.1">
    <property type="nucleotide sequence ID" value="NZ_CP047199.1"/>
</dbReference>
<dbReference type="PANTHER" id="PTHR22683:SF41">
    <property type="entry name" value="DNA TRANSLOCASE FTSK"/>
    <property type="match status" value="1"/>
</dbReference>
<feature type="binding site" evidence="3">
    <location>
        <begin position="60"/>
        <end position="67"/>
    </location>
    <ligand>
        <name>ATP</name>
        <dbReference type="ChEBI" id="CHEBI:30616"/>
    </ligand>
</feature>
<dbReference type="PROSITE" id="PS50901">
    <property type="entry name" value="FTSK"/>
    <property type="match status" value="1"/>
</dbReference>
<dbReference type="GO" id="GO:0003677">
    <property type="term" value="F:DNA binding"/>
    <property type="evidence" value="ECO:0007669"/>
    <property type="project" value="InterPro"/>
</dbReference>
<dbReference type="EMBL" id="FOGQ01000016">
    <property type="protein sequence ID" value="SES28243.1"/>
    <property type="molecule type" value="Genomic_DNA"/>
</dbReference>
<protein>
    <submittedName>
        <fullName evidence="5">DNA segregation ATPase FtsK/SpoIIIE, S-DNA-T family</fullName>
    </submittedName>
</protein>
<keyword evidence="2 3" id="KW-0067">ATP-binding</keyword>